<protein>
    <submittedName>
        <fullName evidence="2">Uncharacterized protein</fullName>
    </submittedName>
</protein>
<sequence>MTLPEAEKIVALDLDGKLDRSDRDVAKIVFEAHTIVQRASLWGAGPGTPSRRRGMLIFFGAAIFIAVWIAGLLIPLLLGLEQ</sequence>
<evidence type="ECO:0000313" key="3">
    <source>
        <dbReference type="Proteomes" id="UP000280008"/>
    </source>
</evidence>
<name>A0A495IAQ3_9MICO</name>
<keyword evidence="1" id="KW-1133">Transmembrane helix</keyword>
<dbReference type="AlphaFoldDB" id="A0A495IAQ3"/>
<evidence type="ECO:0000256" key="1">
    <source>
        <dbReference type="SAM" id="Phobius"/>
    </source>
</evidence>
<organism evidence="2 3">
    <name type="scientific">Frondihabitans australicus</name>
    <dbReference type="NCBI Taxonomy" id="386892"/>
    <lineage>
        <taxon>Bacteria</taxon>
        <taxon>Bacillati</taxon>
        <taxon>Actinomycetota</taxon>
        <taxon>Actinomycetes</taxon>
        <taxon>Micrococcales</taxon>
        <taxon>Microbacteriaceae</taxon>
        <taxon>Frondihabitans</taxon>
    </lineage>
</organism>
<feature type="transmembrane region" description="Helical" evidence="1">
    <location>
        <begin position="56"/>
        <end position="78"/>
    </location>
</feature>
<evidence type="ECO:0000313" key="2">
    <source>
        <dbReference type="EMBL" id="RKR72992.1"/>
    </source>
</evidence>
<reference evidence="2 3" key="1">
    <citation type="submission" date="2018-10" db="EMBL/GenBank/DDBJ databases">
        <title>Sequencing the genomes of 1000 actinobacteria strains.</title>
        <authorList>
            <person name="Klenk H.-P."/>
        </authorList>
    </citation>
    <scope>NUCLEOTIDE SEQUENCE [LARGE SCALE GENOMIC DNA]</scope>
    <source>
        <strain evidence="2 3">DSM 17894</strain>
    </source>
</reference>
<keyword evidence="3" id="KW-1185">Reference proteome</keyword>
<dbReference type="EMBL" id="RBKS01000001">
    <property type="protein sequence ID" value="RKR72992.1"/>
    <property type="molecule type" value="Genomic_DNA"/>
</dbReference>
<gene>
    <name evidence="2" type="ORF">C8E83_0074</name>
</gene>
<keyword evidence="1" id="KW-0472">Membrane</keyword>
<dbReference type="Proteomes" id="UP000280008">
    <property type="component" value="Unassembled WGS sequence"/>
</dbReference>
<keyword evidence="1" id="KW-0812">Transmembrane</keyword>
<accession>A0A495IAQ3</accession>
<comment type="caution">
    <text evidence="2">The sequence shown here is derived from an EMBL/GenBank/DDBJ whole genome shotgun (WGS) entry which is preliminary data.</text>
</comment>
<proteinExistence type="predicted"/>